<dbReference type="SUPFAM" id="SSF53098">
    <property type="entry name" value="Ribonuclease H-like"/>
    <property type="match status" value="1"/>
</dbReference>
<sequence length="206" mass="23446">NTDSLSVAVSSEIYEQEVNCVKISKRVWQSNELDKYMPQDPQDNYQGYESDEYGSEFNLEEVTVPTSSNYYSESLIIRHGHGNVEIANKKPCDTKIKTGDSTTALWRHLKIAHGYSKTTMQQSKDNTLVQAQNDIVTHWNSTYNAWQEKDAIANGKRLKAIMITEDEWTTVANIINILKPFNDITNYISGSSYPTMSIIYPMISTL</sequence>
<accession>A0ABN7UUZ0</accession>
<gene>
    <name evidence="1" type="ORF">GMARGA_LOCUS10773</name>
</gene>
<protein>
    <submittedName>
        <fullName evidence="1">21477_t:CDS:1</fullName>
    </submittedName>
</protein>
<evidence type="ECO:0000313" key="1">
    <source>
        <dbReference type="EMBL" id="CAG8677526.1"/>
    </source>
</evidence>
<comment type="caution">
    <text evidence="1">The sequence shown here is derived from an EMBL/GenBank/DDBJ whole genome shotgun (WGS) entry which is preliminary data.</text>
</comment>
<feature type="non-terminal residue" evidence="1">
    <location>
        <position position="1"/>
    </location>
</feature>
<reference evidence="1 2" key="1">
    <citation type="submission" date="2021-06" db="EMBL/GenBank/DDBJ databases">
        <authorList>
            <person name="Kallberg Y."/>
            <person name="Tangrot J."/>
            <person name="Rosling A."/>
        </authorList>
    </citation>
    <scope>NUCLEOTIDE SEQUENCE [LARGE SCALE GENOMIC DNA]</scope>
    <source>
        <strain evidence="1 2">120-4 pot B 10/14</strain>
    </source>
</reference>
<dbReference type="Proteomes" id="UP000789901">
    <property type="component" value="Unassembled WGS sequence"/>
</dbReference>
<name>A0ABN7UUZ0_GIGMA</name>
<dbReference type="EMBL" id="CAJVQB010006118">
    <property type="protein sequence ID" value="CAG8677526.1"/>
    <property type="molecule type" value="Genomic_DNA"/>
</dbReference>
<evidence type="ECO:0000313" key="2">
    <source>
        <dbReference type="Proteomes" id="UP000789901"/>
    </source>
</evidence>
<keyword evidence="2" id="KW-1185">Reference proteome</keyword>
<proteinExistence type="predicted"/>
<dbReference type="InterPro" id="IPR012337">
    <property type="entry name" value="RNaseH-like_sf"/>
</dbReference>
<organism evidence="1 2">
    <name type="scientific">Gigaspora margarita</name>
    <dbReference type="NCBI Taxonomy" id="4874"/>
    <lineage>
        <taxon>Eukaryota</taxon>
        <taxon>Fungi</taxon>
        <taxon>Fungi incertae sedis</taxon>
        <taxon>Mucoromycota</taxon>
        <taxon>Glomeromycotina</taxon>
        <taxon>Glomeromycetes</taxon>
        <taxon>Diversisporales</taxon>
        <taxon>Gigasporaceae</taxon>
        <taxon>Gigaspora</taxon>
    </lineage>
</organism>